<feature type="compositionally biased region" description="Basic and acidic residues" evidence="1">
    <location>
        <begin position="311"/>
        <end position="320"/>
    </location>
</feature>
<dbReference type="Proteomes" id="UP000695022">
    <property type="component" value="Unplaced"/>
</dbReference>
<feature type="compositionally biased region" description="Basic and acidic residues" evidence="1">
    <location>
        <begin position="155"/>
        <end position="172"/>
    </location>
</feature>
<feature type="region of interest" description="Disordered" evidence="1">
    <location>
        <begin position="277"/>
        <end position="358"/>
    </location>
</feature>
<evidence type="ECO:0000313" key="3">
    <source>
        <dbReference type="RefSeq" id="XP_014672588.1"/>
    </source>
</evidence>
<proteinExistence type="predicted"/>
<feature type="compositionally biased region" description="Basic and acidic residues" evidence="1">
    <location>
        <begin position="277"/>
        <end position="302"/>
    </location>
</feature>
<reference evidence="3" key="1">
    <citation type="submission" date="2025-08" db="UniProtKB">
        <authorList>
            <consortium name="RefSeq"/>
        </authorList>
    </citation>
    <scope>IDENTIFICATION</scope>
</reference>
<organism evidence="2 3">
    <name type="scientific">Priapulus caudatus</name>
    <name type="common">Priapulid worm</name>
    <dbReference type="NCBI Taxonomy" id="37621"/>
    <lineage>
        <taxon>Eukaryota</taxon>
        <taxon>Metazoa</taxon>
        <taxon>Ecdysozoa</taxon>
        <taxon>Scalidophora</taxon>
        <taxon>Priapulida</taxon>
        <taxon>Priapulimorpha</taxon>
        <taxon>Priapulimorphida</taxon>
        <taxon>Priapulidae</taxon>
        <taxon>Priapulus</taxon>
    </lineage>
</organism>
<dbReference type="RefSeq" id="XP_014672588.1">
    <property type="nucleotide sequence ID" value="XM_014817102.1"/>
</dbReference>
<evidence type="ECO:0000256" key="1">
    <source>
        <dbReference type="SAM" id="MobiDB-lite"/>
    </source>
</evidence>
<feature type="region of interest" description="Disordered" evidence="1">
    <location>
        <begin position="53"/>
        <end position="129"/>
    </location>
</feature>
<feature type="region of interest" description="Disordered" evidence="1">
    <location>
        <begin position="144"/>
        <end position="186"/>
    </location>
</feature>
<name>A0ABM1EK67_PRICU</name>
<gene>
    <name evidence="3" type="primary">LOC106813057</name>
</gene>
<evidence type="ECO:0000313" key="2">
    <source>
        <dbReference type="Proteomes" id="UP000695022"/>
    </source>
</evidence>
<feature type="region of interest" description="Disordered" evidence="1">
    <location>
        <begin position="205"/>
        <end position="224"/>
    </location>
</feature>
<dbReference type="GeneID" id="106813057"/>
<accession>A0ABM1EK67</accession>
<feature type="compositionally biased region" description="Basic and acidic residues" evidence="1">
    <location>
        <begin position="335"/>
        <end position="358"/>
    </location>
</feature>
<protein>
    <submittedName>
        <fullName evidence="3">Uncharacterized protein LOC106813057</fullName>
    </submittedName>
</protein>
<keyword evidence="2" id="KW-1185">Reference proteome</keyword>
<sequence>MRSVFAHVGREVGVGFPAVRLLAVAVLMTYAIKPSITGPVGVVTTDEPDLVRPGWNMVPRPASHNRAATSSPGDEPRRLTQPGGHGVGEEEEEEEEEEKPKETMQDEDSEFDGLSMPGEGATDEDREARAQKLDDALYEKFHGLSMHGDPNYAHDPAEHHQEAQGVVKRSDGTGEQLVAPSDGEQAADEVVYEKFHGLSMHGDPNYVHDPAEHPQEAQGDGAAAAQGEDFVQQAFHGVSMHGDAAYVHDDADKQPPAEVAPSDIKEEAWQALHGEVMHGGDFKDSDDTRRADETADHHKMTEEEFTQYQQEMKRAAERSGEAGGYSRELGGVEGGMREEDKMAERYSKQTNLHRGDDL</sequence>